<dbReference type="Proteomes" id="UP001302329">
    <property type="component" value="Unassembled WGS sequence"/>
</dbReference>
<comment type="caution">
    <text evidence="2">The sequence shown here is derived from an EMBL/GenBank/DDBJ whole genome shotgun (WGS) entry which is preliminary data.</text>
</comment>
<keyword evidence="1" id="KW-0472">Membrane</keyword>
<evidence type="ECO:0000313" key="3">
    <source>
        <dbReference type="Proteomes" id="UP001302329"/>
    </source>
</evidence>
<dbReference type="Gene3D" id="3.30.700.10">
    <property type="entry name" value="Glycoprotein, Type 4 Pilin"/>
    <property type="match status" value="1"/>
</dbReference>
<keyword evidence="1" id="KW-1133">Transmembrane helix</keyword>
<organism evidence="2 3">
    <name type="scientific">Cyanobium gracile UHCC 0281</name>
    <dbReference type="NCBI Taxonomy" id="3110309"/>
    <lineage>
        <taxon>Bacteria</taxon>
        <taxon>Bacillati</taxon>
        <taxon>Cyanobacteriota</taxon>
        <taxon>Cyanophyceae</taxon>
        <taxon>Synechococcales</taxon>
        <taxon>Prochlorococcaceae</taxon>
        <taxon>Cyanobium</taxon>
    </lineage>
</organism>
<accession>A0ABU5SV24</accession>
<proteinExistence type="predicted"/>
<dbReference type="PROSITE" id="PS00409">
    <property type="entry name" value="PROKAR_NTER_METHYL"/>
    <property type="match status" value="1"/>
</dbReference>
<dbReference type="NCBIfam" id="TIGR02532">
    <property type="entry name" value="IV_pilin_GFxxxE"/>
    <property type="match status" value="1"/>
</dbReference>
<gene>
    <name evidence="2" type="ORF">VB739_07275</name>
</gene>
<dbReference type="EMBL" id="JAYGHY010000017">
    <property type="protein sequence ID" value="MEA5442348.1"/>
    <property type="molecule type" value="Genomic_DNA"/>
</dbReference>
<evidence type="ECO:0000256" key="1">
    <source>
        <dbReference type="SAM" id="Phobius"/>
    </source>
</evidence>
<dbReference type="Pfam" id="PF07963">
    <property type="entry name" value="N_methyl"/>
    <property type="match status" value="1"/>
</dbReference>
<keyword evidence="3" id="KW-1185">Reference proteome</keyword>
<dbReference type="InterPro" id="IPR012902">
    <property type="entry name" value="N_methyl_site"/>
</dbReference>
<reference evidence="2 3" key="1">
    <citation type="submission" date="2023-12" db="EMBL/GenBank/DDBJ databases">
        <title>Baltic Sea Cyanobacteria.</title>
        <authorList>
            <person name="Delbaje E."/>
            <person name="Fewer D.P."/>
            <person name="Shishido T.K."/>
        </authorList>
    </citation>
    <scope>NUCLEOTIDE SEQUENCE [LARGE SCALE GENOMIC DNA]</scope>
    <source>
        <strain evidence="2 3">UHCC 0281</strain>
    </source>
</reference>
<protein>
    <submittedName>
        <fullName evidence="2">Prepilin-type N-terminal cleavage/methylation domain-containing protein</fullName>
    </submittedName>
</protein>
<sequence length="215" mass="22284">MTRRSLASAAGFTLVELLVGVVIGGIALAALASVAVGHIRVTGRVTWNTQVQRDIGKINSFMAVETREACAFTADASAPANWATSPMPTPSPCTTACSTTAGPTTGTQLRMLVPLNTGVNAAPIPRVIRYYTALNATTGRTELLRDGPAILADGRLDSSTNQTGAMLIDGVNTFTPTVSADCRTVNLQMSLDVPNGGGTTPVETITLTSGVRMFS</sequence>
<evidence type="ECO:0000313" key="2">
    <source>
        <dbReference type="EMBL" id="MEA5442348.1"/>
    </source>
</evidence>
<dbReference type="RefSeq" id="WP_323356425.1">
    <property type="nucleotide sequence ID" value="NZ_JAYGHY010000017.1"/>
</dbReference>
<keyword evidence="1" id="KW-0812">Transmembrane</keyword>
<name>A0ABU5SV24_9CYAN</name>
<feature type="transmembrane region" description="Helical" evidence="1">
    <location>
        <begin position="12"/>
        <end position="36"/>
    </location>
</feature>